<evidence type="ECO:0008006" key="4">
    <source>
        <dbReference type="Google" id="ProtNLM"/>
    </source>
</evidence>
<dbReference type="EMBL" id="BAABCN010000017">
    <property type="protein sequence ID" value="GAA3894063.1"/>
    <property type="molecule type" value="Genomic_DNA"/>
</dbReference>
<sequence>MSTALLTTVPALLAHPGFGCGWGWGPGWFFLLFPLFWIIVLIVIFSVFGRRWRRGMRQMGPGAGYDGGYGHPYWGQASDSSSAEKTLAERFAQGDIDEVEYRARLEVLRANRPAGPGPVPPQQ</sequence>
<organism evidence="2 3">
    <name type="scientific">Leifsonia kafniensis</name>
    <dbReference type="NCBI Taxonomy" id="475957"/>
    <lineage>
        <taxon>Bacteria</taxon>
        <taxon>Bacillati</taxon>
        <taxon>Actinomycetota</taxon>
        <taxon>Actinomycetes</taxon>
        <taxon>Micrococcales</taxon>
        <taxon>Microbacteriaceae</taxon>
        <taxon>Leifsonia</taxon>
    </lineage>
</organism>
<keyword evidence="3" id="KW-1185">Reference proteome</keyword>
<evidence type="ECO:0000256" key="1">
    <source>
        <dbReference type="SAM" id="Phobius"/>
    </source>
</evidence>
<comment type="caution">
    <text evidence="2">The sequence shown here is derived from an EMBL/GenBank/DDBJ whole genome shotgun (WGS) entry which is preliminary data.</text>
</comment>
<evidence type="ECO:0000313" key="3">
    <source>
        <dbReference type="Proteomes" id="UP001501803"/>
    </source>
</evidence>
<keyword evidence="1" id="KW-0472">Membrane</keyword>
<gene>
    <name evidence="2" type="ORF">GCM10022381_39640</name>
</gene>
<keyword evidence="1" id="KW-1133">Transmembrane helix</keyword>
<name>A0ABP7L4R1_9MICO</name>
<protein>
    <recommendedName>
        <fullName evidence="4">SHOCT domain-containing protein</fullName>
    </recommendedName>
</protein>
<dbReference type="Proteomes" id="UP001501803">
    <property type="component" value="Unassembled WGS sequence"/>
</dbReference>
<accession>A0ABP7L4R1</accession>
<keyword evidence="1" id="KW-0812">Transmembrane</keyword>
<feature type="transmembrane region" description="Helical" evidence="1">
    <location>
        <begin position="29"/>
        <end position="49"/>
    </location>
</feature>
<dbReference type="RefSeq" id="WP_345069603.1">
    <property type="nucleotide sequence ID" value="NZ_BAABCN010000017.1"/>
</dbReference>
<evidence type="ECO:0000313" key="2">
    <source>
        <dbReference type="EMBL" id="GAA3894063.1"/>
    </source>
</evidence>
<reference evidence="3" key="1">
    <citation type="journal article" date="2019" name="Int. J. Syst. Evol. Microbiol.">
        <title>The Global Catalogue of Microorganisms (GCM) 10K type strain sequencing project: providing services to taxonomists for standard genome sequencing and annotation.</title>
        <authorList>
            <consortium name="The Broad Institute Genomics Platform"/>
            <consortium name="The Broad Institute Genome Sequencing Center for Infectious Disease"/>
            <person name="Wu L."/>
            <person name="Ma J."/>
        </authorList>
    </citation>
    <scope>NUCLEOTIDE SEQUENCE [LARGE SCALE GENOMIC DNA]</scope>
    <source>
        <strain evidence="3">JCM 17021</strain>
    </source>
</reference>
<proteinExistence type="predicted"/>